<sequence length="96" mass="10531">MNAVSRTGRVLHRERGEYLPMTSPGQPQAPNPAMLARQADDGQSAIDAISEAMTELDEVRDQPVAEHVQRFENVHGALTEALSKADHLQSQNTPRS</sequence>
<proteinExistence type="predicted"/>
<feature type="region of interest" description="Disordered" evidence="1">
    <location>
        <begin position="1"/>
        <end position="41"/>
    </location>
</feature>
<dbReference type="Proteomes" id="UP000316184">
    <property type="component" value="Unassembled WGS sequence"/>
</dbReference>
<protein>
    <recommendedName>
        <fullName evidence="4">PE family protein</fullName>
    </recommendedName>
</protein>
<keyword evidence="3" id="KW-1185">Reference proteome</keyword>
<evidence type="ECO:0000313" key="2">
    <source>
        <dbReference type="EMBL" id="TWF95119.1"/>
    </source>
</evidence>
<dbReference type="AlphaFoldDB" id="A0A561U6X2"/>
<accession>A0A561U6X2</accession>
<evidence type="ECO:0000256" key="1">
    <source>
        <dbReference type="SAM" id="MobiDB-lite"/>
    </source>
</evidence>
<evidence type="ECO:0008006" key="4">
    <source>
        <dbReference type="Google" id="ProtNLM"/>
    </source>
</evidence>
<organism evidence="2 3">
    <name type="scientific">Saccharopolyspora dendranthemae</name>
    <dbReference type="NCBI Taxonomy" id="1181886"/>
    <lineage>
        <taxon>Bacteria</taxon>
        <taxon>Bacillati</taxon>
        <taxon>Actinomycetota</taxon>
        <taxon>Actinomycetes</taxon>
        <taxon>Pseudonocardiales</taxon>
        <taxon>Pseudonocardiaceae</taxon>
        <taxon>Saccharopolyspora</taxon>
    </lineage>
</organism>
<dbReference type="EMBL" id="VIWX01000002">
    <property type="protein sequence ID" value="TWF95119.1"/>
    <property type="molecule type" value="Genomic_DNA"/>
</dbReference>
<name>A0A561U6X2_9PSEU</name>
<comment type="caution">
    <text evidence="2">The sequence shown here is derived from an EMBL/GenBank/DDBJ whole genome shotgun (WGS) entry which is preliminary data.</text>
</comment>
<gene>
    <name evidence="2" type="ORF">FHU35_12113</name>
</gene>
<reference evidence="2 3" key="1">
    <citation type="submission" date="2019-06" db="EMBL/GenBank/DDBJ databases">
        <title>Sequencing the genomes of 1000 actinobacteria strains.</title>
        <authorList>
            <person name="Klenk H.-P."/>
        </authorList>
    </citation>
    <scope>NUCLEOTIDE SEQUENCE [LARGE SCALE GENOMIC DNA]</scope>
    <source>
        <strain evidence="2 3">DSM 46699</strain>
    </source>
</reference>
<evidence type="ECO:0000313" key="3">
    <source>
        <dbReference type="Proteomes" id="UP000316184"/>
    </source>
</evidence>